<reference evidence="4" key="1">
    <citation type="submission" date="2014-02" db="EMBL/GenBank/DDBJ databases">
        <title>Expanding our view of genomic diversity in Candidatus Accumulibacter clades.</title>
        <authorList>
            <person name="Skennerton C.T."/>
            <person name="Barr J.J."/>
            <person name="Slater F.R."/>
            <person name="Bond P.L."/>
            <person name="Tyson G.W."/>
        </authorList>
    </citation>
    <scope>NUCLEOTIDE SEQUENCE [LARGE SCALE GENOMIC DNA]</scope>
</reference>
<feature type="domain" description="TraG N-terminal Proteobacteria" evidence="3">
    <location>
        <begin position="3"/>
        <end position="455"/>
    </location>
</feature>
<evidence type="ECO:0000313" key="5">
    <source>
        <dbReference type="Proteomes" id="UP000022141"/>
    </source>
</evidence>
<keyword evidence="2" id="KW-1133">Transmembrane helix</keyword>
<evidence type="ECO:0000256" key="1">
    <source>
        <dbReference type="SAM" id="MobiDB-lite"/>
    </source>
</evidence>
<feature type="region of interest" description="Disordered" evidence="1">
    <location>
        <begin position="875"/>
        <end position="900"/>
    </location>
</feature>
<feature type="transmembrane region" description="Helical" evidence="2">
    <location>
        <begin position="414"/>
        <end position="441"/>
    </location>
</feature>
<evidence type="ECO:0000313" key="4">
    <source>
        <dbReference type="EMBL" id="EXI89972.1"/>
    </source>
</evidence>
<sequence>MYEVYAYWNVAELEAMFNAVAAIMGSGDYLGLLRTMAIVGVIVVVIATLSGRERLDGMWKWLFFLAIFQALLLVPKVTVTIVDRTGNEPPRAVANVPIGLGAFAHAMSKVGDWLTGAFETVFSLPDDVRFRKNGTLFGHRVLAERFAVKSGNPILTSNLLEFYRECVAPDVATGYIRMKEDIIEVNNVWASLNGKTNPARLVTVRDISDPMLLNTIGCDIAYQSLSTQLTAESNRQLTLLGSRLYPRMSQADAGAAIVASLATSTNYLLGIAASAQDTVKQAIVANFMIDAQYLLPAQLGDAASAQTNLAMAQSLRSTSDSYKLMARIAESTMPKVRNAIELVQYAIFPVFLLFVVISGHQAGAIIKSYATSLFWIQLWAPLYAVMNFIITMYSRSHYTNGSAGGGLAIEQMSFLNTAIISDQAIAGMLVISIPAIAAAIVKGGEVGLQAVAGLVAPPRDPEKIASALAMGNMQMGHASINNVSHDTQKGLTVDMNPSLRQGMTNYQARGGFDYSHFSGGGFVVRQGKSDVRADMALNDSLGAAAKENYERSQQATRQHSAEYAESALTALKQEAGFERSHSQGSSDGTGYRHGMGSSRNHEANDSLRQVDQWAKKLGVSEKVAMEMMIGASMGMNTPKLLEIAGLRGGVELSAKLRNSADATRSLEEMAQFASESSFGKKVGTVLDNGWERNYRSTDDGRTSGSEGMRASLDHARQSREAFSASLQETEGHRQMWELSHSGQLGSNLQLQDHFIKDFLLPKVDFNYETFQGIMGDPYKLRPYIAEYTAQNYDRMLGEMAGQVQGADAVGARHEADRSSVPGAAAVGQAGAGYLGQVTGRAAGAGVSAQGRPSDQTAHTAMREFSTNAYAIRDRKEGAAQTQQENATPTDFSKLEPVSPVGKGAAVVGEVGKAAGRVVEGLSGDDPGQYVRDTLAGKKKP</sequence>
<keyword evidence="2" id="KW-0472">Membrane</keyword>
<feature type="region of interest" description="Disordered" evidence="1">
    <location>
        <begin position="575"/>
        <end position="606"/>
    </location>
</feature>
<dbReference type="Proteomes" id="UP000022141">
    <property type="component" value="Unassembled WGS sequence"/>
</dbReference>
<evidence type="ECO:0000256" key="2">
    <source>
        <dbReference type="SAM" id="Phobius"/>
    </source>
</evidence>
<accession>A0A011QKW7</accession>
<feature type="transmembrane region" description="Helical" evidence="2">
    <location>
        <begin position="61"/>
        <end position="82"/>
    </location>
</feature>
<dbReference type="STRING" id="1454004.AW11_01154"/>
<keyword evidence="2" id="KW-0812">Transmembrane</keyword>
<evidence type="ECO:0000259" key="3">
    <source>
        <dbReference type="Pfam" id="PF07916"/>
    </source>
</evidence>
<keyword evidence="5" id="KW-1185">Reference proteome</keyword>
<comment type="caution">
    <text evidence="4">The sequence shown here is derived from an EMBL/GenBank/DDBJ whole genome shotgun (WGS) entry which is preliminary data.</text>
</comment>
<feature type="compositionally biased region" description="Polar residues" evidence="1">
    <location>
        <begin position="879"/>
        <end position="890"/>
    </location>
</feature>
<protein>
    <submittedName>
        <fullName evidence="4">Conjugal transfer mating pair stabilization protein TraG</fullName>
    </submittedName>
</protein>
<gene>
    <name evidence="4" type="ORF">AW11_01154</name>
</gene>
<dbReference type="Pfam" id="PF07916">
    <property type="entry name" value="TraG_N"/>
    <property type="match status" value="1"/>
</dbReference>
<dbReference type="EMBL" id="JEMY01000011">
    <property type="protein sequence ID" value="EXI89972.1"/>
    <property type="molecule type" value="Genomic_DNA"/>
</dbReference>
<dbReference type="PATRIC" id="fig|1454004.3.peg.1209"/>
<feature type="transmembrane region" description="Helical" evidence="2">
    <location>
        <begin position="31"/>
        <end position="49"/>
    </location>
</feature>
<name>A0A011QKW7_ACCRE</name>
<dbReference type="InterPro" id="IPR012931">
    <property type="entry name" value="TraG_N_Proteobacteria"/>
</dbReference>
<feature type="region of interest" description="Disordered" evidence="1">
    <location>
        <begin position="916"/>
        <end position="940"/>
    </location>
</feature>
<feature type="transmembrane region" description="Helical" evidence="2">
    <location>
        <begin position="342"/>
        <end position="366"/>
    </location>
</feature>
<dbReference type="AlphaFoldDB" id="A0A011QKW7"/>
<organism evidence="4 5">
    <name type="scientific">Accumulibacter regalis</name>
    <dbReference type="NCBI Taxonomy" id="522306"/>
    <lineage>
        <taxon>Bacteria</taxon>
        <taxon>Pseudomonadati</taxon>
        <taxon>Pseudomonadota</taxon>
        <taxon>Betaproteobacteria</taxon>
        <taxon>Candidatus Accumulibacter</taxon>
    </lineage>
</organism>
<proteinExistence type="predicted"/>
<dbReference type="eggNOG" id="COG4678">
    <property type="taxonomic scope" value="Bacteria"/>
</dbReference>
<feature type="transmembrane region" description="Helical" evidence="2">
    <location>
        <begin position="372"/>
        <end position="393"/>
    </location>
</feature>